<name>A0A919UQW4_9ACTN</name>
<keyword evidence="2" id="KW-0732">Signal</keyword>
<keyword evidence="1" id="KW-0472">Membrane</keyword>
<keyword evidence="1" id="KW-1133">Transmembrane helix</keyword>
<gene>
    <name evidence="3" type="ORF">Aph01nite_51480</name>
</gene>
<feature type="chain" id="PRO_5037366416" description="Secreted protein" evidence="2">
    <location>
        <begin position="31"/>
        <end position="146"/>
    </location>
</feature>
<organism evidence="3 4">
    <name type="scientific">Acrocarpospora phusangensis</name>
    <dbReference type="NCBI Taxonomy" id="1070424"/>
    <lineage>
        <taxon>Bacteria</taxon>
        <taxon>Bacillati</taxon>
        <taxon>Actinomycetota</taxon>
        <taxon>Actinomycetes</taxon>
        <taxon>Streptosporangiales</taxon>
        <taxon>Streptosporangiaceae</taxon>
        <taxon>Acrocarpospora</taxon>
    </lineage>
</organism>
<dbReference type="AlphaFoldDB" id="A0A919UQW4"/>
<evidence type="ECO:0000256" key="1">
    <source>
        <dbReference type="SAM" id="Phobius"/>
    </source>
</evidence>
<evidence type="ECO:0008006" key="5">
    <source>
        <dbReference type="Google" id="ProtNLM"/>
    </source>
</evidence>
<feature type="signal peptide" evidence="2">
    <location>
        <begin position="1"/>
        <end position="30"/>
    </location>
</feature>
<sequence length="146" mass="15001">MTIKHSVRTAVISAVTAGSLMITGVSPALADAGLPGLPGLPGTNAKANCGILTCDVIFSRDFTRYLKDLSGDVTYIAGAVCGGIAVAATPLAGGVCVLAVAAKYAMIAPVLKYAAHTNRCLKLRWPIPSPELMWAEYTGGGDCFDN</sequence>
<evidence type="ECO:0000313" key="4">
    <source>
        <dbReference type="Proteomes" id="UP000640052"/>
    </source>
</evidence>
<feature type="transmembrane region" description="Helical" evidence="1">
    <location>
        <begin position="75"/>
        <end position="102"/>
    </location>
</feature>
<comment type="caution">
    <text evidence="3">The sequence shown here is derived from an EMBL/GenBank/DDBJ whole genome shotgun (WGS) entry which is preliminary data.</text>
</comment>
<dbReference type="Proteomes" id="UP000640052">
    <property type="component" value="Unassembled WGS sequence"/>
</dbReference>
<evidence type="ECO:0000313" key="3">
    <source>
        <dbReference type="EMBL" id="GIH26838.1"/>
    </source>
</evidence>
<dbReference type="EMBL" id="BOOA01000046">
    <property type="protein sequence ID" value="GIH26838.1"/>
    <property type="molecule type" value="Genomic_DNA"/>
</dbReference>
<keyword evidence="4" id="KW-1185">Reference proteome</keyword>
<protein>
    <recommendedName>
        <fullName evidence="5">Secreted protein</fullName>
    </recommendedName>
</protein>
<proteinExistence type="predicted"/>
<reference evidence="3" key="1">
    <citation type="submission" date="2021-01" db="EMBL/GenBank/DDBJ databases">
        <title>Whole genome shotgun sequence of Acrocarpospora phusangensis NBRC 108782.</title>
        <authorList>
            <person name="Komaki H."/>
            <person name="Tamura T."/>
        </authorList>
    </citation>
    <scope>NUCLEOTIDE SEQUENCE</scope>
    <source>
        <strain evidence="3">NBRC 108782</strain>
    </source>
</reference>
<keyword evidence="1" id="KW-0812">Transmembrane</keyword>
<dbReference type="RefSeq" id="WP_204043509.1">
    <property type="nucleotide sequence ID" value="NZ_BOOA01000046.1"/>
</dbReference>
<accession>A0A919UQW4</accession>
<evidence type="ECO:0000256" key="2">
    <source>
        <dbReference type="SAM" id="SignalP"/>
    </source>
</evidence>